<name>A0A0C4WPM8_9GAMM</name>
<dbReference type="AlphaFoldDB" id="A0A0C4WPM8"/>
<dbReference type="EMBL" id="CP010415">
    <property type="protein sequence ID" value="AJE21515.1"/>
    <property type="molecule type" value="Genomic_DNA"/>
</dbReference>
<accession>A0A0C4WPM8</accession>
<dbReference type="Pfam" id="PF04784">
    <property type="entry name" value="DUF547"/>
    <property type="match status" value="1"/>
</dbReference>
<protein>
    <recommendedName>
        <fullName evidence="2">DUF547 domain-containing protein</fullName>
    </recommendedName>
</protein>
<feature type="chain" id="PRO_5012926707" description="DUF547 domain-containing protein" evidence="1">
    <location>
        <begin position="16"/>
        <end position="206"/>
    </location>
</feature>
<evidence type="ECO:0000313" key="3">
    <source>
        <dbReference type="EMBL" id="AJE21515.1"/>
    </source>
</evidence>
<dbReference type="KEGG" id="acx:Achr_20650"/>
<gene>
    <name evidence="3" type="ORF">Achr_20650</name>
</gene>
<dbReference type="PANTHER" id="PTHR46361:SF3">
    <property type="entry name" value="ELECTRON CARRIER_ PROTEIN DISULFIDE OXIDOREDUCTASE"/>
    <property type="match status" value="1"/>
</dbReference>
<keyword evidence="1" id="KW-0732">Signal</keyword>
<evidence type="ECO:0000313" key="4">
    <source>
        <dbReference type="Proteomes" id="UP000068210"/>
    </source>
</evidence>
<evidence type="ECO:0000259" key="2">
    <source>
        <dbReference type="Pfam" id="PF04784"/>
    </source>
</evidence>
<organism evidence="3 4">
    <name type="scientific">Azotobacter chroococcum NCIMB 8003</name>
    <dbReference type="NCBI Taxonomy" id="1328314"/>
    <lineage>
        <taxon>Bacteria</taxon>
        <taxon>Pseudomonadati</taxon>
        <taxon>Pseudomonadota</taxon>
        <taxon>Gammaproteobacteria</taxon>
        <taxon>Pseudomonadales</taxon>
        <taxon>Pseudomonadaceae</taxon>
        <taxon>Azotobacter</taxon>
    </lineage>
</organism>
<proteinExistence type="predicted"/>
<feature type="signal peptide" evidence="1">
    <location>
        <begin position="1"/>
        <end position="15"/>
    </location>
</feature>
<feature type="domain" description="DUF547" evidence="2">
    <location>
        <begin position="72"/>
        <end position="184"/>
    </location>
</feature>
<sequence length="206" mass="23524">MLLWALLALSGLAQADSFDHRHKGWNSLLERHVHWVREGVASEVDYPAFARDRQALDTYLAQLSAVSRAEFNGWARDQRLAFLINAYNAFTVQLILDHYPIASIKDIGSLFGSPWKRRFIPLLGQTLSLDDLEHGLIRQPGAYDEPRIHFVVNCASVGCPALRPEALVAEQLEGQLEDSLRRFLGDRQRNRFDRQGKQLEVSRIFD</sequence>
<dbReference type="Proteomes" id="UP000068210">
    <property type="component" value="Chromosome"/>
</dbReference>
<keyword evidence="4" id="KW-1185">Reference proteome</keyword>
<dbReference type="STRING" id="1328314.Achr_20650"/>
<evidence type="ECO:0000256" key="1">
    <source>
        <dbReference type="SAM" id="SignalP"/>
    </source>
</evidence>
<reference evidence="3 4" key="1">
    <citation type="journal article" date="2015" name="PLoS ONE">
        <title>Azotobacter Genomes: The Genome of Azotobacter chroococcum NCIMB 8003 (ATCC 4412).</title>
        <authorList>
            <person name="Robson R.L."/>
            <person name="Jones R."/>
            <person name="Robson R.M."/>
            <person name="Schwartz A."/>
            <person name="Richardson T.H."/>
        </authorList>
    </citation>
    <scope>NUCLEOTIDE SEQUENCE [LARGE SCALE GENOMIC DNA]</scope>
    <source>
        <strain evidence="3 4">NCIMB 8003</strain>
    </source>
</reference>
<dbReference type="PANTHER" id="PTHR46361">
    <property type="entry name" value="ELECTRON CARRIER/ PROTEIN DISULFIDE OXIDOREDUCTASE"/>
    <property type="match status" value="1"/>
</dbReference>
<dbReference type="HOGENOM" id="CLU_054137_1_2_6"/>
<dbReference type="InterPro" id="IPR006869">
    <property type="entry name" value="DUF547"/>
</dbReference>